<dbReference type="Proteomes" id="UP000678393">
    <property type="component" value="Unassembled WGS sequence"/>
</dbReference>
<evidence type="ECO:0000256" key="2">
    <source>
        <dbReference type="ARBA" id="ARBA00022679"/>
    </source>
</evidence>
<dbReference type="PANTHER" id="PTHR48207:SF3">
    <property type="entry name" value="SUCCINATE--HYDROXYMETHYLGLUTARATE COA-TRANSFERASE"/>
    <property type="match status" value="1"/>
</dbReference>
<dbReference type="AlphaFoldDB" id="A0A8S3YUR2"/>
<evidence type="ECO:0000313" key="4">
    <source>
        <dbReference type="Proteomes" id="UP000678393"/>
    </source>
</evidence>
<dbReference type="InterPro" id="IPR023606">
    <property type="entry name" value="CoA-Trfase_III_dom_1_sf"/>
</dbReference>
<evidence type="ECO:0000256" key="1">
    <source>
        <dbReference type="ARBA" id="ARBA00008383"/>
    </source>
</evidence>
<dbReference type="SUPFAM" id="SSF89796">
    <property type="entry name" value="CoA-transferase family III (CaiB/BaiF)"/>
    <property type="match status" value="1"/>
</dbReference>
<dbReference type="Pfam" id="PF02515">
    <property type="entry name" value="CoA_transf_3"/>
    <property type="match status" value="1"/>
</dbReference>
<dbReference type="OrthoDB" id="5863171at2759"/>
<sequence>MASVNAMNCIRMSIPQKWRKILLGVGRISRRSTSAIQVRPVHDIAASEAPLKGIRVLDLSRILAGPYCTMILGDMGAEVIKVEKPGTGDDTRTWGPPFMGSESCYYLCVNRNKKSITVDMKKPEGVQLIKKLAAVSDVLVENYIPGALSKMGLGYPEMHAEFPHLIYCSITGYGQTGKYATRAGYDVIVSGIGGLMYITGPADGEPCKVGVAITDLSTGLYAVGSILASVLSRQKTGRGQHIDCNLLSTNVASLVNVASNYLNAGQEGKRYGTAHPSIVPYQAFEASDGYFVVGAGNDPQFKVMTKLIGHPELATNELYLTNKTRVKNRVQLLGLLKDVFKEKSVSHWLDVFEDSGIPYGPINNTGQVFSDPQVQHNGMIQEMLHPSIGKIRVAGPAVRFSETKTVDPTPPPLLGQHTDEVLEGLLGYSNEALSTLRNQKVID</sequence>
<organism evidence="3 4">
    <name type="scientific">Candidula unifasciata</name>
    <dbReference type="NCBI Taxonomy" id="100452"/>
    <lineage>
        <taxon>Eukaryota</taxon>
        <taxon>Metazoa</taxon>
        <taxon>Spiralia</taxon>
        <taxon>Lophotrochozoa</taxon>
        <taxon>Mollusca</taxon>
        <taxon>Gastropoda</taxon>
        <taxon>Heterobranchia</taxon>
        <taxon>Euthyneura</taxon>
        <taxon>Panpulmonata</taxon>
        <taxon>Eupulmonata</taxon>
        <taxon>Stylommatophora</taxon>
        <taxon>Helicina</taxon>
        <taxon>Helicoidea</taxon>
        <taxon>Geomitridae</taxon>
        <taxon>Candidula</taxon>
    </lineage>
</organism>
<comment type="similarity">
    <text evidence="1">Belongs to the CoA-transferase III family.</text>
</comment>
<keyword evidence="2" id="KW-0808">Transferase</keyword>
<accession>A0A8S3YUR2</accession>
<dbReference type="GO" id="GO:0047369">
    <property type="term" value="F:succinate-hydroxymethylglutarate CoA-transferase activity"/>
    <property type="evidence" value="ECO:0007669"/>
    <property type="project" value="TreeGrafter"/>
</dbReference>
<name>A0A8S3YUR2_9EUPU</name>
<dbReference type="FunFam" id="3.40.50.10540:FF:000005">
    <property type="entry name" value="succinate--hydroxymethylglutarate CoA-transferase isoform X1"/>
    <property type="match status" value="1"/>
</dbReference>
<evidence type="ECO:0008006" key="5">
    <source>
        <dbReference type="Google" id="ProtNLM"/>
    </source>
</evidence>
<dbReference type="InterPro" id="IPR044855">
    <property type="entry name" value="CoA-Trfase_III_dom3_sf"/>
</dbReference>
<dbReference type="GO" id="GO:0005739">
    <property type="term" value="C:mitochondrion"/>
    <property type="evidence" value="ECO:0007669"/>
    <property type="project" value="TreeGrafter"/>
</dbReference>
<keyword evidence="4" id="KW-1185">Reference proteome</keyword>
<gene>
    <name evidence="3" type="ORF">CUNI_LOCUS4943</name>
</gene>
<dbReference type="EMBL" id="CAJHNH020000699">
    <property type="protein sequence ID" value="CAG5119385.1"/>
    <property type="molecule type" value="Genomic_DNA"/>
</dbReference>
<reference evidence="3" key="1">
    <citation type="submission" date="2021-04" db="EMBL/GenBank/DDBJ databases">
        <authorList>
            <consortium name="Molecular Ecology Group"/>
        </authorList>
    </citation>
    <scope>NUCLEOTIDE SEQUENCE</scope>
</reference>
<protein>
    <recommendedName>
        <fullName evidence="5">Succinate--hydroxymethylglutarate CoA-transferase</fullName>
    </recommendedName>
</protein>
<dbReference type="Gene3D" id="3.30.1540.10">
    <property type="entry name" value="formyl-coa transferase, domain 3"/>
    <property type="match status" value="1"/>
</dbReference>
<dbReference type="PANTHER" id="PTHR48207">
    <property type="entry name" value="SUCCINATE--HYDROXYMETHYLGLUTARATE COA-TRANSFERASE"/>
    <property type="match status" value="1"/>
</dbReference>
<dbReference type="Gene3D" id="3.40.50.10540">
    <property type="entry name" value="Crotonobetainyl-coa:carnitine coa-transferase, domain 1"/>
    <property type="match status" value="1"/>
</dbReference>
<proteinExistence type="inferred from homology"/>
<dbReference type="InterPro" id="IPR003673">
    <property type="entry name" value="CoA-Trfase_fam_III"/>
</dbReference>
<comment type="caution">
    <text evidence="3">The sequence shown here is derived from an EMBL/GenBank/DDBJ whole genome shotgun (WGS) entry which is preliminary data.</text>
</comment>
<evidence type="ECO:0000313" key="3">
    <source>
        <dbReference type="EMBL" id="CAG5119385.1"/>
    </source>
</evidence>
<dbReference type="InterPro" id="IPR050483">
    <property type="entry name" value="CoA-transferase_III_domain"/>
</dbReference>